<dbReference type="PANTHER" id="PTHR46560:SF7">
    <property type="entry name" value="RE59626P"/>
    <property type="match status" value="1"/>
</dbReference>
<organism evidence="2 3">
    <name type="scientific">Plectus sambesii</name>
    <dbReference type="NCBI Taxonomy" id="2011161"/>
    <lineage>
        <taxon>Eukaryota</taxon>
        <taxon>Metazoa</taxon>
        <taxon>Ecdysozoa</taxon>
        <taxon>Nematoda</taxon>
        <taxon>Chromadorea</taxon>
        <taxon>Plectida</taxon>
        <taxon>Plectina</taxon>
        <taxon>Plectoidea</taxon>
        <taxon>Plectidae</taxon>
        <taxon>Plectus</taxon>
    </lineage>
</organism>
<feature type="domain" description="ZP" evidence="1">
    <location>
        <begin position="184"/>
        <end position="345"/>
    </location>
</feature>
<protein>
    <submittedName>
        <fullName evidence="3">ZP domain-containing protein</fullName>
    </submittedName>
</protein>
<sequence length="345" mass="38403">MRAAQAKVLLGTAREERTRRSLRTGRPRTADARRISHIRCPIAGHAAQRSGCHRNAVNGTPYAARRTSRSEAPIHRRLTTNCCRTIRASLPSSSPVGGALVDDSRHAGTRLRCARKNDLCARGAPSADRIGLHVDTVDTADQRVSVCPPARNMAESSATAVFALVLLLFASVLGENDLFRAKLICLPTHMEVFIDYTNGKFSGVVYTEGSYDNPDCFRTIEQSSKIVIEVPYDGCKTIDDAEVYTNTVIIQHHRRIMTSDDAAFKVSCDKRNMQSGAEVMVTETMYMVHDKNKYNYDGKYNVDEDAKSQLKYSQLNKKQKTIETNKGTMVYVSVKNASRTVIEKY</sequence>
<dbReference type="PROSITE" id="PS51034">
    <property type="entry name" value="ZP_2"/>
    <property type="match status" value="1"/>
</dbReference>
<evidence type="ECO:0000259" key="1">
    <source>
        <dbReference type="PROSITE" id="PS51034"/>
    </source>
</evidence>
<keyword evidence="2" id="KW-1185">Reference proteome</keyword>
<dbReference type="AlphaFoldDB" id="A0A914WCW7"/>
<dbReference type="InterPro" id="IPR056953">
    <property type="entry name" value="CUT_N"/>
</dbReference>
<accession>A0A914WCW7</accession>
<proteinExistence type="predicted"/>
<dbReference type="PANTHER" id="PTHR46560">
    <property type="entry name" value="CYPHER, ISOFORM B"/>
    <property type="match status" value="1"/>
</dbReference>
<dbReference type="WBParaSite" id="PSAMB.scaffold3804size16838.g22599.t1">
    <property type="protein sequence ID" value="PSAMB.scaffold3804size16838.g22599.t1"/>
    <property type="gene ID" value="PSAMB.scaffold3804size16838.g22599"/>
</dbReference>
<evidence type="ECO:0000313" key="3">
    <source>
        <dbReference type="WBParaSite" id="PSAMB.scaffold3804size16838.g22599.t1"/>
    </source>
</evidence>
<name>A0A914WCW7_9BILA</name>
<dbReference type="Pfam" id="PF25057">
    <property type="entry name" value="CUT_N"/>
    <property type="match status" value="1"/>
</dbReference>
<dbReference type="Proteomes" id="UP000887566">
    <property type="component" value="Unplaced"/>
</dbReference>
<evidence type="ECO:0000313" key="2">
    <source>
        <dbReference type="Proteomes" id="UP000887566"/>
    </source>
</evidence>
<reference evidence="3" key="1">
    <citation type="submission" date="2022-11" db="UniProtKB">
        <authorList>
            <consortium name="WormBaseParasite"/>
        </authorList>
    </citation>
    <scope>IDENTIFICATION</scope>
</reference>
<dbReference type="InterPro" id="IPR001507">
    <property type="entry name" value="ZP_dom"/>
</dbReference>